<dbReference type="SFLD" id="SFLDG00358">
    <property type="entry name" value="Main_(cytGST)"/>
    <property type="match status" value="1"/>
</dbReference>
<evidence type="ECO:0000259" key="2">
    <source>
        <dbReference type="PROSITE" id="PS50405"/>
    </source>
</evidence>
<organism evidence="3 4">
    <name type="scientific">Solimonas fluminis</name>
    <dbReference type="NCBI Taxonomy" id="2086571"/>
    <lineage>
        <taxon>Bacteria</taxon>
        <taxon>Pseudomonadati</taxon>
        <taxon>Pseudomonadota</taxon>
        <taxon>Gammaproteobacteria</taxon>
        <taxon>Nevskiales</taxon>
        <taxon>Nevskiaceae</taxon>
        <taxon>Solimonas</taxon>
    </lineage>
</organism>
<accession>A0A2S5TL84</accession>
<dbReference type="RefSeq" id="WP_104228677.1">
    <property type="nucleotide sequence ID" value="NZ_PSNW01000001.1"/>
</dbReference>
<dbReference type="CDD" id="cd00299">
    <property type="entry name" value="GST_C_family"/>
    <property type="match status" value="1"/>
</dbReference>
<dbReference type="SUPFAM" id="SSF52833">
    <property type="entry name" value="Thioredoxin-like"/>
    <property type="match status" value="1"/>
</dbReference>
<dbReference type="PANTHER" id="PTHR43968">
    <property type="match status" value="1"/>
</dbReference>
<feature type="domain" description="GST N-terminal" evidence="1">
    <location>
        <begin position="2"/>
        <end position="79"/>
    </location>
</feature>
<evidence type="ECO:0000313" key="3">
    <source>
        <dbReference type="EMBL" id="PPE75712.1"/>
    </source>
</evidence>
<dbReference type="Proteomes" id="UP000238220">
    <property type="component" value="Unassembled WGS sequence"/>
</dbReference>
<dbReference type="SFLD" id="SFLDS00019">
    <property type="entry name" value="Glutathione_Transferase_(cytos"/>
    <property type="match status" value="1"/>
</dbReference>
<dbReference type="InterPro" id="IPR036282">
    <property type="entry name" value="Glutathione-S-Trfase_C_sf"/>
</dbReference>
<name>A0A2S5TL84_9GAMM</name>
<dbReference type="Pfam" id="PF13410">
    <property type="entry name" value="GST_C_2"/>
    <property type="match status" value="1"/>
</dbReference>
<comment type="caution">
    <text evidence="3">The sequence shown here is derived from an EMBL/GenBank/DDBJ whole genome shotgun (WGS) entry which is preliminary data.</text>
</comment>
<dbReference type="AlphaFoldDB" id="A0A2S5TL84"/>
<sequence length="224" mass="25686">MSKIVLHQWEISPFCQKAARALRHKGLSYEVVNYNGLKAMLAARLSPVGKLPVVDFDGHRVQDSTRIARYLDQHYPEPPLYPADPQQRAQAELWEDYADELLYWYEVYLRVNDPDALDQAVSLSMEGRPAMERLPVKLSLRTMLRISLSGQGLGRMARADVHAEFLRQLDRIETLLPASGWLVGDMKTIADIAVGSQLLEVVRTSPLRREIEARPRLWAWLQRI</sequence>
<evidence type="ECO:0000313" key="4">
    <source>
        <dbReference type="Proteomes" id="UP000238220"/>
    </source>
</evidence>
<feature type="domain" description="GST C-terminal" evidence="2">
    <location>
        <begin position="84"/>
        <end position="224"/>
    </location>
</feature>
<proteinExistence type="predicted"/>
<dbReference type="Gene3D" id="3.40.30.10">
    <property type="entry name" value="Glutaredoxin"/>
    <property type="match status" value="1"/>
</dbReference>
<dbReference type="PROSITE" id="PS50405">
    <property type="entry name" value="GST_CTER"/>
    <property type="match status" value="1"/>
</dbReference>
<dbReference type="OrthoDB" id="9782992at2"/>
<dbReference type="InterPro" id="IPR010987">
    <property type="entry name" value="Glutathione-S-Trfase_C-like"/>
</dbReference>
<dbReference type="CDD" id="cd00570">
    <property type="entry name" value="GST_N_family"/>
    <property type="match status" value="1"/>
</dbReference>
<dbReference type="InterPro" id="IPR040079">
    <property type="entry name" value="Glutathione_S-Trfase"/>
</dbReference>
<dbReference type="InterPro" id="IPR050983">
    <property type="entry name" value="GST_Omega/HSP26"/>
</dbReference>
<dbReference type="EMBL" id="PSNW01000001">
    <property type="protein sequence ID" value="PPE75712.1"/>
    <property type="molecule type" value="Genomic_DNA"/>
</dbReference>
<protein>
    <submittedName>
        <fullName evidence="3">Glutathione S-transferase</fullName>
    </submittedName>
</protein>
<dbReference type="Pfam" id="PF13417">
    <property type="entry name" value="GST_N_3"/>
    <property type="match status" value="1"/>
</dbReference>
<evidence type="ECO:0000259" key="1">
    <source>
        <dbReference type="PROSITE" id="PS50404"/>
    </source>
</evidence>
<dbReference type="Gene3D" id="1.20.1050.10">
    <property type="match status" value="1"/>
</dbReference>
<dbReference type="GO" id="GO:0016740">
    <property type="term" value="F:transferase activity"/>
    <property type="evidence" value="ECO:0007669"/>
    <property type="project" value="UniProtKB-KW"/>
</dbReference>
<gene>
    <name evidence="3" type="ORF">C3942_02125</name>
</gene>
<dbReference type="PANTHER" id="PTHR43968:SF6">
    <property type="entry name" value="GLUTATHIONE S-TRANSFERASE OMEGA"/>
    <property type="match status" value="1"/>
</dbReference>
<reference evidence="3 4" key="1">
    <citation type="submission" date="2018-02" db="EMBL/GenBank/DDBJ databases">
        <title>Genome sequencing of Solimonas sp. HR-BB.</title>
        <authorList>
            <person name="Lee Y."/>
            <person name="Jeon C.O."/>
        </authorList>
    </citation>
    <scope>NUCLEOTIDE SEQUENCE [LARGE SCALE GENOMIC DNA]</scope>
    <source>
        <strain evidence="3 4">HR-BB</strain>
    </source>
</reference>
<keyword evidence="3" id="KW-0808">Transferase</keyword>
<dbReference type="PROSITE" id="PS50404">
    <property type="entry name" value="GST_NTER"/>
    <property type="match status" value="1"/>
</dbReference>
<keyword evidence="4" id="KW-1185">Reference proteome</keyword>
<dbReference type="InterPro" id="IPR036249">
    <property type="entry name" value="Thioredoxin-like_sf"/>
</dbReference>
<dbReference type="SUPFAM" id="SSF47616">
    <property type="entry name" value="GST C-terminal domain-like"/>
    <property type="match status" value="1"/>
</dbReference>
<dbReference type="GO" id="GO:0005737">
    <property type="term" value="C:cytoplasm"/>
    <property type="evidence" value="ECO:0007669"/>
    <property type="project" value="TreeGrafter"/>
</dbReference>
<dbReference type="InterPro" id="IPR004045">
    <property type="entry name" value="Glutathione_S-Trfase_N"/>
</dbReference>